<sequence>MSDHTKGGLPPKTCSIERLVTNEKDVQKVLAGSKTATRRNGRYADIGEVMVLKGREFTVERVYAETLGDLNEEKARQEGFDSVEDYKQSILKFHPGMPWLPEMGVWVHEFRELQK</sequence>
<dbReference type="RefSeq" id="WP_135503449.1">
    <property type="nucleotide sequence ID" value="NZ_JACHHE010000008.1"/>
</dbReference>
<dbReference type="InterPro" id="IPR007374">
    <property type="entry name" value="ASCH_domain"/>
</dbReference>
<dbReference type="SUPFAM" id="SSF88697">
    <property type="entry name" value="PUA domain-like"/>
    <property type="match status" value="1"/>
</dbReference>
<dbReference type="Proteomes" id="UP000525923">
    <property type="component" value="Unassembled WGS sequence"/>
</dbReference>
<dbReference type="InterPro" id="IPR015947">
    <property type="entry name" value="PUA-like_sf"/>
</dbReference>
<evidence type="ECO:0000259" key="1">
    <source>
        <dbReference type="SMART" id="SM01022"/>
    </source>
</evidence>
<dbReference type="Pfam" id="PF04266">
    <property type="entry name" value="ASCH"/>
    <property type="match status" value="1"/>
</dbReference>
<evidence type="ECO:0000313" key="3">
    <source>
        <dbReference type="Proteomes" id="UP000525923"/>
    </source>
</evidence>
<keyword evidence="3" id="KW-1185">Reference proteome</keyword>
<protein>
    <recommendedName>
        <fullName evidence="1">ASCH domain-containing protein</fullName>
    </recommendedName>
</protein>
<reference evidence="2 3" key="1">
    <citation type="submission" date="2020-08" db="EMBL/GenBank/DDBJ databases">
        <title>Genomic Encyclopedia of Type Strains, Phase IV (KMG-IV): sequencing the most valuable type-strain genomes for metagenomic binning, comparative biology and taxonomic classification.</title>
        <authorList>
            <person name="Goeker M."/>
        </authorList>
    </citation>
    <scope>NUCLEOTIDE SEQUENCE [LARGE SCALE GENOMIC DNA]</scope>
    <source>
        <strain evidence="2 3">DSM 15895</strain>
    </source>
</reference>
<feature type="domain" description="ASCH" evidence="1">
    <location>
        <begin position="19"/>
        <end position="114"/>
    </location>
</feature>
<dbReference type="Gene3D" id="2.30.130.30">
    <property type="entry name" value="Hypothetical protein"/>
    <property type="match status" value="1"/>
</dbReference>
<dbReference type="SMART" id="SM01022">
    <property type="entry name" value="ASCH"/>
    <property type="match status" value="1"/>
</dbReference>
<proteinExistence type="predicted"/>
<dbReference type="EMBL" id="JACHHE010000008">
    <property type="protein sequence ID" value="MBB5181297.1"/>
    <property type="molecule type" value="Genomic_DNA"/>
</dbReference>
<comment type="caution">
    <text evidence="2">The sequence shown here is derived from an EMBL/GenBank/DDBJ whole genome shotgun (WGS) entry which is preliminary data.</text>
</comment>
<dbReference type="OrthoDB" id="2719516at2"/>
<name>A0A7W8FVX1_9BACL</name>
<accession>A0A7W8FVX1</accession>
<evidence type="ECO:0000313" key="2">
    <source>
        <dbReference type="EMBL" id="MBB5181297.1"/>
    </source>
</evidence>
<gene>
    <name evidence="2" type="ORF">HNQ44_002762</name>
</gene>
<organism evidence="2 3">
    <name type="scientific">Planococcus koreensis</name>
    <dbReference type="NCBI Taxonomy" id="112331"/>
    <lineage>
        <taxon>Bacteria</taxon>
        <taxon>Bacillati</taxon>
        <taxon>Bacillota</taxon>
        <taxon>Bacilli</taxon>
        <taxon>Bacillales</taxon>
        <taxon>Caryophanaceae</taxon>
        <taxon>Planococcus</taxon>
    </lineage>
</organism>
<dbReference type="AlphaFoldDB" id="A0A7W8FVX1"/>